<accession>A0A1I1JT05</accession>
<sequence length="476" mass="51351">MKKSLLLLASLLGFITTNVNAQCGSGNTLKPSQNCRGAIPICQLSITYPSGYICGPGEIPGEIPSSSCLASNEKNTTWFVFKVYKSGKLKFKIRPLDVIGTNNGGTDYDWALFKLPAGQQNTPTICEQLKNNFSWQFSCNYAAGQGVTGMYDTTGTQQLDVQNAGGTKFNKTKNVSIGEYYVLAIDNFSGGTLTGYTINFADPSNLLHLDAADISPSEDTIVMSSISQVPNCTSNSLIFSFSSPVRCDSVNASKFEIKGANPPYTIQSVLPLNASTCSLNGQTETYKLLFTPALVDPNYKLILKKTVKDLCQNEVKLDSINFAIVPSFTVSISSVNGLLIGTYIEGATYQWSLNGMPIQGATQPSYSPVTNGVYAVTVTKGTCVQMGSITFNTIGVKENISNLVKVYPNPSKGVFQLKVTEKTNCTVSDITGKVLWQKNSVETGETIDLSNQPEGVYFLKVKTLSGSETIKLIVQQ</sequence>
<feature type="domain" description="Secretion system C-terminal sorting" evidence="2">
    <location>
        <begin position="406"/>
        <end position="474"/>
    </location>
</feature>
<dbReference type="RefSeq" id="WP_091512359.1">
    <property type="nucleotide sequence ID" value="NZ_FOLE01000006.1"/>
</dbReference>
<evidence type="ECO:0000256" key="1">
    <source>
        <dbReference type="SAM" id="SignalP"/>
    </source>
</evidence>
<organism evidence="3 4">
    <name type="scientific">Flexibacter flexilis DSM 6793</name>
    <dbReference type="NCBI Taxonomy" id="927664"/>
    <lineage>
        <taxon>Bacteria</taxon>
        <taxon>Pseudomonadati</taxon>
        <taxon>Bacteroidota</taxon>
        <taxon>Cytophagia</taxon>
        <taxon>Cytophagales</taxon>
        <taxon>Flexibacteraceae</taxon>
        <taxon>Flexibacter</taxon>
    </lineage>
</organism>
<dbReference type="Proteomes" id="UP000199514">
    <property type="component" value="Unassembled WGS sequence"/>
</dbReference>
<dbReference type="OrthoDB" id="1488710at2"/>
<gene>
    <name evidence="3" type="ORF">SAMN05421780_10684</name>
</gene>
<dbReference type="InterPro" id="IPR026444">
    <property type="entry name" value="Secre_tail"/>
</dbReference>
<dbReference type="NCBIfam" id="TIGR04183">
    <property type="entry name" value="Por_Secre_tail"/>
    <property type="match status" value="1"/>
</dbReference>
<dbReference type="Pfam" id="PF18962">
    <property type="entry name" value="Por_Secre_tail"/>
    <property type="match status" value="1"/>
</dbReference>
<evidence type="ECO:0000259" key="2">
    <source>
        <dbReference type="Pfam" id="PF18962"/>
    </source>
</evidence>
<evidence type="ECO:0000313" key="3">
    <source>
        <dbReference type="EMBL" id="SFC51495.1"/>
    </source>
</evidence>
<proteinExistence type="predicted"/>
<dbReference type="AlphaFoldDB" id="A0A1I1JT05"/>
<feature type="signal peptide" evidence="1">
    <location>
        <begin position="1"/>
        <end position="21"/>
    </location>
</feature>
<protein>
    <submittedName>
        <fullName evidence="3">Por secretion system C-terminal sorting domain-containing protein</fullName>
    </submittedName>
</protein>
<keyword evidence="4" id="KW-1185">Reference proteome</keyword>
<evidence type="ECO:0000313" key="4">
    <source>
        <dbReference type="Proteomes" id="UP000199514"/>
    </source>
</evidence>
<keyword evidence="1" id="KW-0732">Signal</keyword>
<feature type="chain" id="PRO_5011571938" evidence="1">
    <location>
        <begin position="22"/>
        <end position="476"/>
    </location>
</feature>
<dbReference type="EMBL" id="FOLE01000006">
    <property type="protein sequence ID" value="SFC51495.1"/>
    <property type="molecule type" value="Genomic_DNA"/>
</dbReference>
<dbReference type="STRING" id="927664.SAMN05421780_10684"/>
<name>A0A1I1JT05_9BACT</name>
<reference evidence="3 4" key="1">
    <citation type="submission" date="2016-10" db="EMBL/GenBank/DDBJ databases">
        <authorList>
            <person name="de Groot N.N."/>
        </authorList>
    </citation>
    <scope>NUCLEOTIDE SEQUENCE [LARGE SCALE GENOMIC DNA]</scope>
    <source>
        <strain evidence="3 4">DSM 6793</strain>
    </source>
</reference>